<organism evidence="1 2">
    <name type="scientific">Acinetobacter radioresistens</name>
    <dbReference type="NCBI Taxonomy" id="40216"/>
    <lineage>
        <taxon>Bacteria</taxon>
        <taxon>Pseudomonadati</taxon>
        <taxon>Pseudomonadota</taxon>
        <taxon>Gammaproteobacteria</taxon>
        <taxon>Moraxellales</taxon>
        <taxon>Moraxellaceae</taxon>
        <taxon>Acinetobacter</taxon>
    </lineage>
</organism>
<comment type="caution">
    <text evidence="1">The sequence shown here is derived from an EMBL/GenBank/DDBJ whole genome shotgun (WGS) entry which is preliminary data.</text>
</comment>
<dbReference type="EMBL" id="VFBM01000013">
    <property type="protein sequence ID" value="TNX86303.1"/>
    <property type="molecule type" value="Genomic_DNA"/>
</dbReference>
<accession>A0A8H2K1J8</accession>
<evidence type="ECO:0000313" key="1">
    <source>
        <dbReference type="EMBL" id="TNX86303.1"/>
    </source>
</evidence>
<dbReference type="Proteomes" id="UP000314285">
    <property type="component" value="Unassembled WGS sequence"/>
</dbReference>
<protein>
    <submittedName>
        <fullName evidence="1">Uncharacterized protein</fullName>
    </submittedName>
</protein>
<dbReference type="AlphaFoldDB" id="A0A8H2K1J8"/>
<name>A0A8H2K1J8_ACIRA</name>
<dbReference type="RefSeq" id="WP_034671118.1">
    <property type="nucleotide sequence ID" value="NZ_CP027365.1"/>
</dbReference>
<proteinExistence type="predicted"/>
<reference evidence="1 2" key="1">
    <citation type="submission" date="2019-06" db="EMBL/GenBank/DDBJ databases">
        <title>Genome of Acinetobacter radioresistens APH1, a phenol degrading strain.</title>
        <authorList>
            <person name="Liu Y."/>
        </authorList>
    </citation>
    <scope>NUCLEOTIDE SEQUENCE [LARGE SCALE GENOMIC DNA]</scope>
    <source>
        <strain evidence="1 2">APH1</strain>
    </source>
</reference>
<gene>
    <name evidence="1" type="ORF">FHY67_12920</name>
</gene>
<sequence length="309" mass="35837">MKFLETVIIFSIGLLVSNCGFSKENNQNFESDKKNVSNDFVTKDKVLKCNFDHSFIDFCSDNYLKLYNNSLRKKVNFAQNKVALVIDKERDTGKGAPRKVKYFVVLDPTTKRVYPLGQSVGYFVNNRLEEIINEPPRIKFSQNNNQICLSGTTFSYQDNNINVENECYTFNPNDKDFFKKVQKQKNIKYKNSNFPITFEKKKFMCNGVKCKENTLTNDRLKEISNNDKNSELRFLVNERGFDTTYINASAGSKILYVLKYSEGDSEQENIYLSYFLDDLFKTKALGEVKSFKIDSSQNVYFNGNKLILN</sequence>
<evidence type="ECO:0000313" key="2">
    <source>
        <dbReference type="Proteomes" id="UP000314285"/>
    </source>
</evidence>